<organism evidence="7 8">
    <name type="scientific">Phycisphaera mikurensis (strain NBRC 102666 / KCTC 22515 / FYK2301M01)</name>
    <dbReference type="NCBI Taxonomy" id="1142394"/>
    <lineage>
        <taxon>Bacteria</taxon>
        <taxon>Pseudomonadati</taxon>
        <taxon>Planctomycetota</taxon>
        <taxon>Phycisphaerae</taxon>
        <taxon>Phycisphaerales</taxon>
        <taxon>Phycisphaeraceae</taxon>
        <taxon>Phycisphaera</taxon>
    </lineage>
</organism>
<dbReference type="SUPFAM" id="SSF54975">
    <property type="entry name" value="Acylphosphatase/BLUF domain-like"/>
    <property type="match status" value="1"/>
</dbReference>
<protein>
    <recommendedName>
        <fullName evidence="2 4">acylphosphatase</fullName>
        <ecNumber evidence="2 4">3.6.1.7</ecNumber>
    </recommendedName>
</protein>
<dbReference type="HOGENOM" id="CLU_141932_2_0_0"/>
<dbReference type="Gene3D" id="3.30.70.100">
    <property type="match status" value="1"/>
</dbReference>
<dbReference type="InterPro" id="IPR001792">
    <property type="entry name" value="Acylphosphatase-like_dom"/>
</dbReference>
<evidence type="ECO:0000313" key="8">
    <source>
        <dbReference type="Proteomes" id="UP000007881"/>
    </source>
</evidence>
<dbReference type="eggNOG" id="COG1254">
    <property type="taxonomic scope" value="Bacteria"/>
</dbReference>
<dbReference type="KEGG" id="phm:PSMK_30800"/>
<keyword evidence="4 7" id="KW-0378">Hydrolase</keyword>
<evidence type="ECO:0000256" key="5">
    <source>
        <dbReference type="RuleBase" id="RU004168"/>
    </source>
</evidence>
<dbReference type="PROSITE" id="PS51160">
    <property type="entry name" value="ACYLPHOSPHATASE_3"/>
    <property type="match status" value="1"/>
</dbReference>
<evidence type="ECO:0000256" key="3">
    <source>
        <dbReference type="ARBA" id="ARBA00047645"/>
    </source>
</evidence>
<dbReference type="PANTHER" id="PTHR47268">
    <property type="entry name" value="ACYLPHOSPHATASE"/>
    <property type="match status" value="1"/>
</dbReference>
<evidence type="ECO:0000256" key="4">
    <source>
        <dbReference type="PROSITE-ProRule" id="PRU00520"/>
    </source>
</evidence>
<feature type="domain" description="Acylphosphatase-like" evidence="6">
    <location>
        <begin position="3"/>
        <end position="95"/>
    </location>
</feature>
<evidence type="ECO:0000256" key="2">
    <source>
        <dbReference type="ARBA" id="ARBA00012150"/>
    </source>
</evidence>
<dbReference type="PANTHER" id="PTHR47268:SF4">
    <property type="entry name" value="ACYLPHOSPHATASE"/>
    <property type="match status" value="1"/>
</dbReference>
<dbReference type="Pfam" id="PF00708">
    <property type="entry name" value="Acylphosphatase"/>
    <property type="match status" value="1"/>
</dbReference>
<feature type="active site" evidence="4">
    <location>
        <position position="36"/>
    </location>
</feature>
<proteinExistence type="inferred from homology"/>
<accession>I0IJ01</accession>
<dbReference type="EMBL" id="AP012338">
    <property type="protein sequence ID" value="BAM05239.1"/>
    <property type="molecule type" value="Genomic_DNA"/>
</dbReference>
<evidence type="ECO:0000313" key="7">
    <source>
        <dbReference type="EMBL" id="BAM05239.1"/>
    </source>
</evidence>
<gene>
    <name evidence="7" type="primary">acyP</name>
    <name evidence="7" type="ordered locus">PSMK_30800</name>
</gene>
<evidence type="ECO:0000259" key="6">
    <source>
        <dbReference type="PROSITE" id="PS51160"/>
    </source>
</evidence>
<dbReference type="InterPro" id="IPR020456">
    <property type="entry name" value="Acylphosphatase"/>
</dbReference>
<comment type="catalytic activity">
    <reaction evidence="3 4">
        <text>an acyl phosphate + H2O = a carboxylate + phosphate + H(+)</text>
        <dbReference type="Rhea" id="RHEA:14965"/>
        <dbReference type="ChEBI" id="CHEBI:15377"/>
        <dbReference type="ChEBI" id="CHEBI:15378"/>
        <dbReference type="ChEBI" id="CHEBI:29067"/>
        <dbReference type="ChEBI" id="CHEBI:43474"/>
        <dbReference type="ChEBI" id="CHEBI:59918"/>
        <dbReference type="EC" id="3.6.1.7"/>
    </reaction>
</comment>
<dbReference type="Proteomes" id="UP000007881">
    <property type="component" value="Chromosome"/>
</dbReference>
<dbReference type="RefSeq" id="WP_014438443.1">
    <property type="nucleotide sequence ID" value="NC_017080.1"/>
</dbReference>
<keyword evidence="8" id="KW-1185">Reference proteome</keyword>
<dbReference type="AlphaFoldDB" id="I0IJ01"/>
<feature type="active site" evidence="4">
    <location>
        <position position="18"/>
    </location>
</feature>
<comment type="similarity">
    <text evidence="1 5">Belongs to the acylphosphatase family.</text>
</comment>
<sequence length="95" mass="10625">MIRRTIHFTGRVQGVGFRACTASIARNHDVAGTVENLPDGRVRLEVQGERSELDVFLDAIDRELGRHVRHREVADATPEPRLGDPAALNAFRVLR</sequence>
<dbReference type="STRING" id="1142394.PSMK_30800"/>
<reference evidence="7 8" key="1">
    <citation type="submission" date="2012-02" db="EMBL/GenBank/DDBJ databases">
        <title>Complete genome sequence of Phycisphaera mikurensis NBRC 102666.</title>
        <authorList>
            <person name="Ankai A."/>
            <person name="Hosoyama A."/>
            <person name="Terui Y."/>
            <person name="Sekine M."/>
            <person name="Fukai R."/>
            <person name="Kato Y."/>
            <person name="Nakamura S."/>
            <person name="Yamada-Narita S."/>
            <person name="Kawakoshi A."/>
            <person name="Fukunaga Y."/>
            <person name="Yamazaki S."/>
            <person name="Fujita N."/>
        </authorList>
    </citation>
    <scope>NUCLEOTIDE SEQUENCE [LARGE SCALE GENOMIC DNA]</scope>
    <source>
        <strain evidence="8">NBRC 102666 / KCTC 22515 / FYK2301M01</strain>
    </source>
</reference>
<dbReference type="EC" id="3.6.1.7" evidence="2 4"/>
<name>I0IJ01_PHYMF</name>
<evidence type="ECO:0000256" key="1">
    <source>
        <dbReference type="ARBA" id="ARBA00005614"/>
    </source>
</evidence>
<dbReference type="GO" id="GO:0003998">
    <property type="term" value="F:acylphosphatase activity"/>
    <property type="evidence" value="ECO:0007669"/>
    <property type="project" value="UniProtKB-EC"/>
</dbReference>
<dbReference type="InterPro" id="IPR036046">
    <property type="entry name" value="Acylphosphatase-like_dom_sf"/>
</dbReference>
<dbReference type="OrthoDB" id="9808093at2"/>